<feature type="region of interest" description="Disordered" evidence="1">
    <location>
        <begin position="71"/>
        <end position="113"/>
    </location>
</feature>
<evidence type="ECO:0000256" key="1">
    <source>
        <dbReference type="SAM" id="MobiDB-lite"/>
    </source>
</evidence>
<evidence type="ECO:0000313" key="2">
    <source>
        <dbReference type="EMBL" id="PNX58041.1"/>
    </source>
</evidence>
<evidence type="ECO:0000313" key="3">
    <source>
        <dbReference type="Proteomes" id="UP000236291"/>
    </source>
</evidence>
<gene>
    <name evidence="2" type="ORF">L195_g058994</name>
</gene>
<accession>A0A2K3JVF6</accession>
<sequence length="113" mass="13102">GRKESNLMVESLCYKTTSSRYYDDDDPDTKFKFITEFDKNKRIPQIPSLIITQTTEVTWRNFIACEHHKKKLNTSSSSGADRRSICASASSSQRQRSYSRPLGQEQSRYDGFF</sequence>
<dbReference type="EMBL" id="ASHM01125969">
    <property type="protein sequence ID" value="PNX58041.1"/>
    <property type="molecule type" value="Genomic_DNA"/>
</dbReference>
<dbReference type="ExpressionAtlas" id="A0A2K3JVF6">
    <property type="expression patterns" value="baseline"/>
</dbReference>
<dbReference type="Proteomes" id="UP000236291">
    <property type="component" value="Unassembled WGS sequence"/>
</dbReference>
<reference evidence="2 3" key="2">
    <citation type="journal article" date="2017" name="Front. Plant Sci.">
        <title>Gene Classification and Mining of Molecular Markers Useful in Red Clover (Trifolium pratense) Breeding.</title>
        <authorList>
            <person name="Istvanek J."/>
            <person name="Dluhosova J."/>
            <person name="Dluhos P."/>
            <person name="Patkova L."/>
            <person name="Nedelnik J."/>
            <person name="Repkova J."/>
        </authorList>
    </citation>
    <scope>NUCLEOTIDE SEQUENCE [LARGE SCALE GENOMIC DNA]</scope>
    <source>
        <strain evidence="3">cv. Tatra</strain>
        <tissue evidence="2">Young leaves</tissue>
    </source>
</reference>
<name>A0A2K3JVF6_TRIPR</name>
<organism evidence="2 3">
    <name type="scientific">Trifolium pratense</name>
    <name type="common">Red clover</name>
    <dbReference type="NCBI Taxonomy" id="57577"/>
    <lineage>
        <taxon>Eukaryota</taxon>
        <taxon>Viridiplantae</taxon>
        <taxon>Streptophyta</taxon>
        <taxon>Embryophyta</taxon>
        <taxon>Tracheophyta</taxon>
        <taxon>Spermatophyta</taxon>
        <taxon>Magnoliopsida</taxon>
        <taxon>eudicotyledons</taxon>
        <taxon>Gunneridae</taxon>
        <taxon>Pentapetalae</taxon>
        <taxon>rosids</taxon>
        <taxon>fabids</taxon>
        <taxon>Fabales</taxon>
        <taxon>Fabaceae</taxon>
        <taxon>Papilionoideae</taxon>
        <taxon>50 kb inversion clade</taxon>
        <taxon>NPAAA clade</taxon>
        <taxon>Hologalegina</taxon>
        <taxon>IRL clade</taxon>
        <taxon>Trifolieae</taxon>
        <taxon>Trifolium</taxon>
    </lineage>
</organism>
<comment type="caution">
    <text evidence="2">The sequence shown here is derived from an EMBL/GenBank/DDBJ whole genome shotgun (WGS) entry which is preliminary data.</text>
</comment>
<proteinExistence type="predicted"/>
<feature type="compositionally biased region" description="Low complexity" evidence="1">
    <location>
        <begin position="85"/>
        <end position="100"/>
    </location>
</feature>
<feature type="non-terminal residue" evidence="2">
    <location>
        <position position="1"/>
    </location>
</feature>
<protein>
    <submittedName>
        <fullName evidence="2">Uncharacterized protein</fullName>
    </submittedName>
</protein>
<reference evidence="2 3" key="1">
    <citation type="journal article" date="2014" name="Am. J. Bot.">
        <title>Genome assembly and annotation for red clover (Trifolium pratense; Fabaceae).</title>
        <authorList>
            <person name="Istvanek J."/>
            <person name="Jaros M."/>
            <person name="Krenek A."/>
            <person name="Repkova J."/>
        </authorList>
    </citation>
    <scope>NUCLEOTIDE SEQUENCE [LARGE SCALE GENOMIC DNA]</scope>
    <source>
        <strain evidence="3">cv. Tatra</strain>
        <tissue evidence="2">Young leaves</tissue>
    </source>
</reference>
<dbReference type="AlphaFoldDB" id="A0A2K3JVF6"/>